<protein>
    <submittedName>
        <fullName evidence="2">Glycosyltransferase</fullName>
    </submittedName>
</protein>
<dbReference type="Proteomes" id="UP000554482">
    <property type="component" value="Unassembled WGS sequence"/>
</dbReference>
<gene>
    <name evidence="2" type="ORF">FRX31_011115</name>
</gene>
<keyword evidence="3" id="KW-1185">Reference proteome</keyword>
<comment type="similarity">
    <text evidence="1">Belongs to the UDP-glycosyltransferase family.</text>
</comment>
<sequence length="93" mass="10893">MDVWQLSNIKLASIFKFQQLAWGIANSKQPFVWIVRPDVVKDGQAVLSEEFLEESKDKGMIVSWCAQEKVLGHPSVDTLWLELYDRNYMWWCA</sequence>
<accession>A0A7J6WQU6</accession>
<dbReference type="GO" id="GO:0080043">
    <property type="term" value="F:quercetin 3-O-glucosyltransferase activity"/>
    <property type="evidence" value="ECO:0007669"/>
    <property type="project" value="TreeGrafter"/>
</dbReference>
<name>A0A7J6WQU6_THATH</name>
<feature type="non-terminal residue" evidence="2">
    <location>
        <position position="93"/>
    </location>
</feature>
<dbReference type="AlphaFoldDB" id="A0A7J6WQU6"/>
<evidence type="ECO:0000313" key="2">
    <source>
        <dbReference type="EMBL" id="KAF5199298.1"/>
    </source>
</evidence>
<dbReference type="GO" id="GO:0080044">
    <property type="term" value="F:quercetin 7-O-glucosyltransferase activity"/>
    <property type="evidence" value="ECO:0007669"/>
    <property type="project" value="TreeGrafter"/>
</dbReference>
<dbReference type="PANTHER" id="PTHR11926">
    <property type="entry name" value="GLUCOSYL/GLUCURONOSYL TRANSFERASES"/>
    <property type="match status" value="1"/>
</dbReference>
<evidence type="ECO:0000256" key="1">
    <source>
        <dbReference type="ARBA" id="ARBA00009995"/>
    </source>
</evidence>
<proteinExistence type="inferred from homology"/>
<dbReference type="OrthoDB" id="1927969at2759"/>
<reference evidence="2 3" key="1">
    <citation type="submission" date="2020-06" db="EMBL/GenBank/DDBJ databases">
        <title>Transcriptomic and genomic resources for Thalictrum thalictroides and T. hernandezii: Facilitating candidate gene discovery in an emerging model plant lineage.</title>
        <authorList>
            <person name="Arias T."/>
            <person name="Riano-Pachon D.M."/>
            <person name="Di Stilio V.S."/>
        </authorList>
    </citation>
    <scope>NUCLEOTIDE SEQUENCE [LARGE SCALE GENOMIC DNA]</scope>
    <source>
        <strain evidence="3">cv. WT478/WT964</strain>
        <tissue evidence="2">Leaves</tissue>
    </source>
</reference>
<dbReference type="PANTHER" id="PTHR11926:SF1547">
    <property type="entry name" value="GLYCOSYLTRANSFERASE"/>
    <property type="match status" value="1"/>
</dbReference>
<comment type="caution">
    <text evidence="2">The sequence shown here is derived from an EMBL/GenBank/DDBJ whole genome shotgun (WGS) entry which is preliminary data.</text>
</comment>
<dbReference type="EMBL" id="JABWDY010012186">
    <property type="protein sequence ID" value="KAF5199298.1"/>
    <property type="molecule type" value="Genomic_DNA"/>
</dbReference>
<dbReference type="Gene3D" id="3.40.50.2000">
    <property type="entry name" value="Glycogen Phosphorylase B"/>
    <property type="match status" value="1"/>
</dbReference>
<keyword evidence="2" id="KW-0808">Transferase</keyword>
<evidence type="ECO:0000313" key="3">
    <source>
        <dbReference type="Proteomes" id="UP000554482"/>
    </source>
</evidence>
<organism evidence="2 3">
    <name type="scientific">Thalictrum thalictroides</name>
    <name type="common">Rue-anemone</name>
    <name type="synonym">Anemone thalictroides</name>
    <dbReference type="NCBI Taxonomy" id="46969"/>
    <lineage>
        <taxon>Eukaryota</taxon>
        <taxon>Viridiplantae</taxon>
        <taxon>Streptophyta</taxon>
        <taxon>Embryophyta</taxon>
        <taxon>Tracheophyta</taxon>
        <taxon>Spermatophyta</taxon>
        <taxon>Magnoliopsida</taxon>
        <taxon>Ranunculales</taxon>
        <taxon>Ranunculaceae</taxon>
        <taxon>Thalictroideae</taxon>
        <taxon>Thalictrum</taxon>
    </lineage>
</organism>
<dbReference type="SUPFAM" id="SSF53756">
    <property type="entry name" value="UDP-Glycosyltransferase/glycogen phosphorylase"/>
    <property type="match status" value="1"/>
</dbReference>